<evidence type="ECO:0000256" key="3">
    <source>
        <dbReference type="SAM" id="MobiDB-lite"/>
    </source>
</evidence>
<sequence length="599" mass="66453">MASVLPTVLRVPHSLNKTGSEHGLEAHSESRHTTFKSPASLSSRRRTLEALEQRLKQRRTKDILHLLKEGLSLLDCSNFDIDPQSYGVLLKSCTEANSLLAGQYIHQHISANGYDHLTFLCNLLIEMYGKCGSLDEARFLFDTIDEPNVFSWTIIIAVYAHNGCFEEAYKIFQQMQDSDVRPNEFTFSIILGTIVSYQGLVQGRHIHACAVQNGMDTDAVVGTALINMYGKCTCVKDAALVFCKIQQHDIVAWNAIIAILLANKEGNSALDLFYQMLKNGLEPDAVTFASILGACADQQFLGHGEIIHSAVVSLGYMSNLVVANALIDMYGKCGSPSRAGVIFSQLLHPDVISWTAIIVAYLQHPRKAIQLFKDMLQKGLSPNEFTYASVLTACTSLGSLSKGQIAHHCIIEDGLETNIVIATALLRMYGTCFTMSEALWIFDQLHERDVVLWNAIITIHAQHSLGKEALDLLQQMQQDGHEPDEITFSSVLSACSRAGLVEECCALYSEMSLKYKIVPTVEHCGCMVDLFGRASLLQEAVDFIETMHLKPNFVVWEIFLNSCTLYADKCGLEYAKRIRKELTSRNLQEASAARDNVPV</sequence>
<dbReference type="EMBL" id="CM035441">
    <property type="protein sequence ID" value="KAH7281444.1"/>
    <property type="molecule type" value="Genomic_DNA"/>
</dbReference>
<dbReference type="OMA" id="HQHISAN"/>
<dbReference type="Pfam" id="PF13041">
    <property type="entry name" value="PPR_2"/>
    <property type="match status" value="4"/>
</dbReference>
<dbReference type="PANTHER" id="PTHR24015:SF548">
    <property type="entry name" value="OS08G0340900 PROTEIN"/>
    <property type="match status" value="1"/>
</dbReference>
<dbReference type="InterPro" id="IPR046960">
    <property type="entry name" value="PPR_At4g14850-like_plant"/>
</dbReference>
<evidence type="ECO:0000256" key="1">
    <source>
        <dbReference type="ARBA" id="ARBA00022737"/>
    </source>
</evidence>
<feature type="repeat" description="PPR" evidence="2">
    <location>
        <begin position="249"/>
        <end position="283"/>
    </location>
</feature>
<gene>
    <name evidence="4" type="ORF">KP509_36G048100</name>
</gene>
<keyword evidence="1" id="KW-0677">Repeat</keyword>
<feature type="compositionally biased region" description="Basic and acidic residues" evidence="3">
    <location>
        <begin position="19"/>
        <end position="32"/>
    </location>
</feature>
<dbReference type="InterPro" id="IPR002885">
    <property type="entry name" value="PPR_rpt"/>
</dbReference>
<dbReference type="FunFam" id="1.25.40.10:FF:000343">
    <property type="entry name" value="Pentatricopeptide repeat-containing protein At3g58590"/>
    <property type="match status" value="1"/>
</dbReference>
<dbReference type="GO" id="GO:0003723">
    <property type="term" value="F:RNA binding"/>
    <property type="evidence" value="ECO:0007669"/>
    <property type="project" value="InterPro"/>
</dbReference>
<protein>
    <recommendedName>
        <fullName evidence="6">Pentatricopeptide repeat-containing protein</fullName>
    </recommendedName>
</protein>
<comment type="caution">
    <text evidence="4">The sequence shown here is derived from an EMBL/GenBank/DDBJ whole genome shotgun (WGS) entry which is preliminary data.</text>
</comment>
<feature type="repeat" description="PPR" evidence="2">
    <location>
        <begin position="484"/>
        <end position="519"/>
    </location>
</feature>
<dbReference type="FunFam" id="1.25.40.10:FF:000158">
    <property type="entry name" value="pentatricopeptide repeat-containing protein At2g33680"/>
    <property type="match status" value="1"/>
</dbReference>
<organism evidence="4 5">
    <name type="scientific">Ceratopteris richardii</name>
    <name type="common">Triangle waterfern</name>
    <dbReference type="NCBI Taxonomy" id="49495"/>
    <lineage>
        <taxon>Eukaryota</taxon>
        <taxon>Viridiplantae</taxon>
        <taxon>Streptophyta</taxon>
        <taxon>Embryophyta</taxon>
        <taxon>Tracheophyta</taxon>
        <taxon>Polypodiopsida</taxon>
        <taxon>Polypodiidae</taxon>
        <taxon>Polypodiales</taxon>
        <taxon>Pteridineae</taxon>
        <taxon>Pteridaceae</taxon>
        <taxon>Parkerioideae</taxon>
        <taxon>Ceratopteris</taxon>
    </lineage>
</organism>
<dbReference type="FunFam" id="1.25.40.10:FF:000381">
    <property type="entry name" value="Pentatricopeptide repeat-containing protein"/>
    <property type="match status" value="1"/>
</dbReference>
<dbReference type="PANTHER" id="PTHR24015">
    <property type="entry name" value="OS07G0578800 PROTEIN-RELATED"/>
    <property type="match status" value="1"/>
</dbReference>
<dbReference type="FunFam" id="1.25.40.10:FF:000227">
    <property type="entry name" value="Pentatricopeptide repeat-containing protein At3g13880"/>
    <property type="match status" value="1"/>
</dbReference>
<dbReference type="GO" id="GO:0009451">
    <property type="term" value="P:RNA modification"/>
    <property type="evidence" value="ECO:0007669"/>
    <property type="project" value="InterPro"/>
</dbReference>
<dbReference type="Gene3D" id="1.25.40.10">
    <property type="entry name" value="Tetratricopeptide repeat domain"/>
    <property type="match status" value="4"/>
</dbReference>
<dbReference type="Pfam" id="PF01535">
    <property type="entry name" value="PPR"/>
    <property type="match status" value="2"/>
</dbReference>
<feature type="repeat" description="PPR" evidence="2">
    <location>
        <begin position="148"/>
        <end position="182"/>
    </location>
</feature>
<dbReference type="InterPro" id="IPR011990">
    <property type="entry name" value="TPR-like_helical_dom_sf"/>
</dbReference>
<dbReference type="OrthoDB" id="185373at2759"/>
<evidence type="ECO:0000256" key="2">
    <source>
        <dbReference type="PROSITE-ProRule" id="PRU00708"/>
    </source>
</evidence>
<evidence type="ECO:0000313" key="4">
    <source>
        <dbReference type="EMBL" id="KAH7281444.1"/>
    </source>
</evidence>
<dbReference type="GO" id="GO:0048731">
    <property type="term" value="P:system development"/>
    <property type="evidence" value="ECO:0007669"/>
    <property type="project" value="UniProtKB-ARBA"/>
</dbReference>
<dbReference type="NCBIfam" id="TIGR00756">
    <property type="entry name" value="PPR"/>
    <property type="match status" value="4"/>
</dbReference>
<reference evidence="4" key="1">
    <citation type="submission" date="2021-08" db="EMBL/GenBank/DDBJ databases">
        <title>WGS assembly of Ceratopteris richardii.</title>
        <authorList>
            <person name="Marchant D.B."/>
            <person name="Chen G."/>
            <person name="Jenkins J."/>
            <person name="Shu S."/>
            <person name="Leebens-Mack J."/>
            <person name="Grimwood J."/>
            <person name="Schmutz J."/>
            <person name="Soltis P."/>
            <person name="Soltis D."/>
            <person name="Chen Z.-H."/>
        </authorList>
    </citation>
    <scope>NUCLEOTIDE SEQUENCE</scope>
    <source>
        <strain evidence="4">Whitten #5841</strain>
        <tissue evidence="4">Leaf</tissue>
    </source>
</reference>
<evidence type="ECO:0008006" key="6">
    <source>
        <dbReference type="Google" id="ProtNLM"/>
    </source>
</evidence>
<name>A0A8T2QCM0_CERRI</name>
<accession>A0A8T2QCM0</accession>
<dbReference type="PROSITE" id="PS51375">
    <property type="entry name" value="PPR"/>
    <property type="match status" value="4"/>
</dbReference>
<dbReference type="AlphaFoldDB" id="A0A8T2QCM0"/>
<feature type="repeat" description="PPR" evidence="2">
    <location>
        <begin position="449"/>
        <end position="483"/>
    </location>
</feature>
<keyword evidence="5" id="KW-1185">Reference proteome</keyword>
<feature type="region of interest" description="Disordered" evidence="3">
    <location>
        <begin position="16"/>
        <end position="41"/>
    </location>
</feature>
<dbReference type="Proteomes" id="UP000825935">
    <property type="component" value="Chromosome 36"/>
</dbReference>
<evidence type="ECO:0000313" key="5">
    <source>
        <dbReference type="Proteomes" id="UP000825935"/>
    </source>
</evidence>
<proteinExistence type="predicted"/>